<accession>A0A8A4TUA1</accession>
<evidence type="ECO:0000256" key="6">
    <source>
        <dbReference type="ARBA" id="ARBA00023012"/>
    </source>
</evidence>
<keyword evidence="8" id="KW-0812">Transmembrane</keyword>
<dbReference type="Gene3D" id="3.30.565.10">
    <property type="entry name" value="Histidine kinase-like ATPase, C-terminal domain"/>
    <property type="match status" value="1"/>
</dbReference>
<dbReference type="Gene3D" id="1.10.287.130">
    <property type="match status" value="1"/>
</dbReference>
<keyword evidence="5 10" id="KW-0418">Kinase</keyword>
<dbReference type="SUPFAM" id="SSF47384">
    <property type="entry name" value="Homodimeric domain of signal transducing histidine kinase"/>
    <property type="match status" value="1"/>
</dbReference>
<gene>
    <name evidence="10" type="ORF">J3U87_09580</name>
</gene>
<dbReference type="Pfam" id="PF00512">
    <property type="entry name" value="HisKA"/>
    <property type="match status" value="1"/>
</dbReference>
<dbReference type="GO" id="GO:0000155">
    <property type="term" value="F:phosphorelay sensor kinase activity"/>
    <property type="evidence" value="ECO:0007669"/>
    <property type="project" value="InterPro"/>
</dbReference>
<dbReference type="SMART" id="SM00388">
    <property type="entry name" value="HisKA"/>
    <property type="match status" value="1"/>
</dbReference>
<dbReference type="PANTHER" id="PTHR43711:SF1">
    <property type="entry name" value="HISTIDINE KINASE 1"/>
    <property type="match status" value="1"/>
</dbReference>
<evidence type="ECO:0000256" key="7">
    <source>
        <dbReference type="SAM" id="Coils"/>
    </source>
</evidence>
<name>A0A8A4TUA1_SULCO</name>
<dbReference type="SMART" id="SM00387">
    <property type="entry name" value="HATPase_c"/>
    <property type="match status" value="1"/>
</dbReference>
<dbReference type="InterPro" id="IPR036097">
    <property type="entry name" value="HisK_dim/P_sf"/>
</dbReference>
<dbReference type="InterPro" id="IPR004358">
    <property type="entry name" value="Sig_transdc_His_kin-like_C"/>
</dbReference>
<keyword evidence="8" id="KW-1133">Transmembrane helix</keyword>
<keyword evidence="4" id="KW-0808">Transferase</keyword>
<dbReference type="PROSITE" id="PS50109">
    <property type="entry name" value="HIS_KIN"/>
    <property type="match status" value="1"/>
</dbReference>
<keyword evidence="3" id="KW-0597">Phosphoprotein</keyword>
<feature type="transmembrane region" description="Helical" evidence="8">
    <location>
        <begin position="182"/>
        <end position="203"/>
    </location>
</feature>
<dbReference type="InterPro" id="IPR003594">
    <property type="entry name" value="HATPase_dom"/>
</dbReference>
<dbReference type="EC" id="2.7.13.3" evidence="2"/>
<dbReference type="InterPro" id="IPR005467">
    <property type="entry name" value="His_kinase_dom"/>
</dbReference>
<dbReference type="Pfam" id="PF02518">
    <property type="entry name" value="HATPase_c"/>
    <property type="match status" value="1"/>
</dbReference>
<dbReference type="InterPro" id="IPR003661">
    <property type="entry name" value="HisK_dim/P_dom"/>
</dbReference>
<evidence type="ECO:0000313" key="11">
    <source>
        <dbReference type="Proteomes" id="UP000663929"/>
    </source>
</evidence>
<organism evidence="10 11">
    <name type="scientific">Sulfidibacter corallicola</name>
    <dbReference type="NCBI Taxonomy" id="2818388"/>
    <lineage>
        <taxon>Bacteria</taxon>
        <taxon>Pseudomonadati</taxon>
        <taxon>Acidobacteriota</taxon>
        <taxon>Holophagae</taxon>
        <taxon>Acanthopleuribacterales</taxon>
        <taxon>Acanthopleuribacteraceae</taxon>
        <taxon>Sulfidibacter</taxon>
    </lineage>
</organism>
<feature type="transmembrane region" description="Helical" evidence="8">
    <location>
        <begin position="7"/>
        <end position="26"/>
    </location>
</feature>
<dbReference type="Proteomes" id="UP000663929">
    <property type="component" value="Chromosome"/>
</dbReference>
<dbReference type="InterPro" id="IPR050736">
    <property type="entry name" value="Sensor_HK_Regulatory"/>
</dbReference>
<proteinExistence type="predicted"/>
<dbReference type="SUPFAM" id="SSF55874">
    <property type="entry name" value="ATPase domain of HSP90 chaperone/DNA topoisomerase II/histidine kinase"/>
    <property type="match status" value="1"/>
</dbReference>
<evidence type="ECO:0000256" key="4">
    <source>
        <dbReference type="ARBA" id="ARBA00022679"/>
    </source>
</evidence>
<evidence type="ECO:0000256" key="5">
    <source>
        <dbReference type="ARBA" id="ARBA00022777"/>
    </source>
</evidence>
<keyword evidence="11" id="KW-1185">Reference proteome</keyword>
<feature type="domain" description="Histidine kinase" evidence="9">
    <location>
        <begin position="237"/>
        <end position="458"/>
    </location>
</feature>
<evidence type="ECO:0000256" key="2">
    <source>
        <dbReference type="ARBA" id="ARBA00012438"/>
    </source>
</evidence>
<dbReference type="KEGG" id="scor:J3U87_09580"/>
<evidence type="ECO:0000313" key="10">
    <source>
        <dbReference type="EMBL" id="QTD52714.1"/>
    </source>
</evidence>
<dbReference type="RefSeq" id="WP_237382817.1">
    <property type="nucleotide sequence ID" value="NZ_CP071793.1"/>
</dbReference>
<sequence>MLKSRFQLAFSILMSVLSLGGIWLFADWVRSFLVGELARQIAEDNRILGSQVLELAGATTQFVSESDRLDILQKLCDEVNLPNQGYLCVARQDGKLVAVKGLTPDMDISLAGLPITDFTGVVRDVRDLADEPVLGFLGNPGQPEIDIVATLPVAGTDYQLFVHQSVASVERRAATLLAPMRIAGAIAALSLGLLTFFAGNLLVRRYRIRLEEVNQVLRQTNARLTQLSNNRRQLIHVLCHDLSNPLTAIKCAIELCHEAPEETEYCLGHISKALSQEQGVIDLVRQIESLDSGKMKLELTQLNLADQMSDSLTMLKSRWTAKNLEIVNTVPEDLVLLAEPVSLVNSVLNNLVTNAVKFSHRDGELRIAADRQNDRIRLTIRDFGIGMSPELASDLFEIGRVTSRDGTDGEKGTGFGMPLVQKFMRAYGGEIEVESWLENDEAGEAAGTLITLWFQAAS</sequence>
<evidence type="ECO:0000256" key="8">
    <source>
        <dbReference type="SAM" id="Phobius"/>
    </source>
</evidence>
<evidence type="ECO:0000259" key="9">
    <source>
        <dbReference type="PROSITE" id="PS50109"/>
    </source>
</evidence>
<dbReference type="PANTHER" id="PTHR43711">
    <property type="entry name" value="TWO-COMPONENT HISTIDINE KINASE"/>
    <property type="match status" value="1"/>
</dbReference>
<keyword evidence="8" id="KW-0472">Membrane</keyword>
<keyword evidence="7" id="KW-0175">Coiled coil</keyword>
<feature type="coiled-coil region" evidence="7">
    <location>
        <begin position="203"/>
        <end position="230"/>
    </location>
</feature>
<dbReference type="CDD" id="cd00082">
    <property type="entry name" value="HisKA"/>
    <property type="match status" value="1"/>
</dbReference>
<protein>
    <recommendedName>
        <fullName evidence="2">histidine kinase</fullName>
        <ecNumber evidence="2">2.7.13.3</ecNumber>
    </recommendedName>
</protein>
<keyword evidence="6" id="KW-0902">Two-component regulatory system</keyword>
<dbReference type="PRINTS" id="PR00344">
    <property type="entry name" value="BCTRLSENSOR"/>
</dbReference>
<comment type="catalytic activity">
    <reaction evidence="1">
        <text>ATP + protein L-histidine = ADP + protein N-phospho-L-histidine.</text>
        <dbReference type="EC" id="2.7.13.3"/>
    </reaction>
</comment>
<dbReference type="AlphaFoldDB" id="A0A8A4TUA1"/>
<reference evidence="10" key="1">
    <citation type="submission" date="2021-03" db="EMBL/GenBank/DDBJ databases">
        <title>Acanthopleuribacteraceae sp. M133.</title>
        <authorList>
            <person name="Wang G."/>
        </authorList>
    </citation>
    <scope>NUCLEOTIDE SEQUENCE</scope>
    <source>
        <strain evidence="10">M133</strain>
    </source>
</reference>
<dbReference type="EMBL" id="CP071793">
    <property type="protein sequence ID" value="QTD52714.1"/>
    <property type="molecule type" value="Genomic_DNA"/>
</dbReference>
<evidence type="ECO:0000256" key="1">
    <source>
        <dbReference type="ARBA" id="ARBA00000085"/>
    </source>
</evidence>
<evidence type="ECO:0000256" key="3">
    <source>
        <dbReference type="ARBA" id="ARBA00022553"/>
    </source>
</evidence>
<dbReference type="InterPro" id="IPR036890">
    <property type="entry name" value="HATPase_C_sf"/>
</dbReference>